<evidence type="ECO:0000259" key="1">
    <source>
        <dbReference type="Pfam" id="PF13460"/>
    </source>
</evidence>
<sequence length="217" mass="22487">MRIAIAGGHGKIALILQKLLSDAGHEAVGFVRNPDQASDLLVAGGIPVVLDLEQISVETLAADLAGVDAVVFAAGAGPDSGAARKLTVDRDAAVLLADAALIAGIRRYVMISAMSADSFEPDSDDVFQVYLRAKSEADSALRQRDLDWTIIRPGALTNEPGTGLVHLAESTGRGSIPRADVAALVFCSLVDGVGLHAQFEAVAGDDPVAEALTMARY</sequence>
<dbReference type="PANTHER" id="PTHR15020:SF50">
    <property type="entry name" value="UPF0659 PROTEIN YMR090W"/>
    <property type="match status" value="1"/>
</dbReference>
<feature type="domain" description="NAD(P)-binding" evidence="1">
    <location>
        <begin position="7"/>
        <end position="186"/>
    </location>
</feature>
<organism evidence="2 3">
    <name type="scientific">Agreia bicolorata</name>
    <dbReference type="NCBI Taxonomy" id="110935"/>
    <lineage>
        <taxon>Bacteria</taxon>
        <taxon>Bacillati</taxon>
        <taxon>Actinomycetota</taxon>
        <taxon>Actinomycetes</taxon>
        <taxon>Micrococcales</taxon>
        <taxon>Microbacteriaceae</taxon>
        <taxon>Agreia</taxon>
    </lineage>
</organism>
<proteinExistence type="predicted"/>
<accession>A0A1T4XVU4</accession>
<dbReference type="PANTHER" id="PTHR15020">
    <property type="entry name" value="FLAVIN REDUCTASE-RELATED"/>
    <property type="match status" value="1"/>
</dbReference>
<gene>
    <name evidence="2" type="ORF">SAMN06295879_1664</name>
</gene>
<name>A0A1T4XVU4_9MICO</name>
<dbReference type="InterPro" id="IPR036291">
    <property type="entry name" value="NAD(P)-bd_dom_sf"/>
</dbReference>
<evidence type="ECO:0000313" key="2">
    <source>
        <dbReference type="EMBL" id="SKA93318.1"/>
    </source>
</evidence>
<protein>
    <submittedName>
        <fullName evidence="2">NAD(P)H-binding</fullName>
    </submittedName>
</protein>
<dbReference type="SUPFAM" id="SSF51735">
    <property type="entry name" value="NAD(P)-binding Rossmann-fold domains"/>
    <property type="match status" value="1"/>
</dbReference>
<dbReference type="InterPro" id="IPR016040">
    <property type="entry name" value="NAD(P)-bd_dom"/>
</dbReference>
<dbReference type="Gene3D" id="3.40.50.720">
    <property type="entry name" value="NAD(P)-binding Rossmann-like Domain"/>
    <property type="match status" value="1"/>
</dbReference>
<evidence type="ECO:0000313" key="3">
    <source>
        <dbReference type="Proteomes" id="UP000189735"/>
    </source>
</evidence>
<reference evidence="3" key="1">
    <citation type="submission" date="2017-02" db="EMBL/GenBank/DDBJ databases">
        <authorList>
            <person name="Varghese N."/>
            <person name="Submissions S."/>
        </authorList>
    </citation>
    <scope>NUCLEOTIDE SEQUENCE [LARGE SCALE GENOMIC DNA]</scope>
    <source>
        <strain evidence="3">VKM Ac-2052</strain>
    </source>
</reference>
<dbReference type="CDD" id="cd05243">
    <property type="entry name" value="SDR_a5"/>
    <property type="match status" value="1"/>
</dbReference>
<dbReference type="RefSeq" id="WP_078714039.1">
    <property type="nucleotide sequence ID" value="NZ_FUYG01000004.1"/>
</dbReference>
<dbReference type="Pfam" id="PF13460">
    <property type="entry name" value="NAD_binding_10"/>
    <property type="match status" value="1"/>
</dbReference>
<dbReference type="EMBL" id="FUYG01000004">
    <property type="protein sequence ID" value="SKA93318.1"/>
    <property type="molecule type" value="Genomic_DNA"/>
</dbReference>
<dbReference type="Proteomes" id="UP000189735">
    <property type="component" value="Unassembled WGS sequence"/>
</dbReference>
<dbReference type="AlphaFoldDB" id="A0A1T4XVU4"/>